<comment type="caution">
    <text evidence="5">The sequence shown here is derived from an EMBL/GenBank/DDBJ whole genome shotgun (WGS) entry which is preliminary data.</text>
</comment>
<reference evidence="5 6" key="1">
    <citation type="submission" date="2018-12" db="EMBL/GenBank/DDBJ databases">
        <title>Dyella dinghuensis sp. nov. DHOA06 and Dyella choica sp. nov. 4M-K27, isolated from forest soil.</title>
        <authorList>
            <person name="Qiu L.-H."/>
            <person name="Gao Z.-H."/>
        </authorList>
    </citation>
    <scope>NUCLEOTIDE SEQUENCE [LARGE SCALE GENOMIC DNA]</scope>
    <source>
        <strain evidence="5 6">4M-K27</strain>
    </source>
</reference>
<keyword evidence="2" id="KW-1133">Transmembrane helix</keyword>
<dbReference type="AlphaFoldDB" id="A0A3S0SBM0"/>
<keyword evidence="2" id="KW-0472">Membrane</keyword>
<accession>A0A3S0SBM0</accession>
<evidence type="ECO:0000313" key="6">
    <source>
        <dbReference type="Proteomes" id="UP000274358"/>
    </source>
</evidence>
<feature type="transmembrane region" description="Helical" evidence="2">
    <location>
        <begin position="190"/>
        <end position="207"/>
    </location>
</feature>
<protein>
    <submittedName>
        <fullName evidence="5">Uncharacterized protein</fullName>
    </submittedName>
</protein>
<evidence type="ECO:0000259" key="4">
    <source>
        <dbReference type="Pfam" id="PF21724"/>
    </source>
</evidence>
<feature type="domain" description="NAD(+)--protein-arginine ADP-ribosyltransferase Tre1-like N-terminal" evidence="4">
    <location>
        <begin position="45"/>
        <end position="237"/>
    </location>
</feature>
<keyword evidence="2" id="KW-0812">Transmembrane</keyword>
<dbReference type="Pfam" id="PF21724">
    <property type="entry name" value="DUF6861"/>
    <property type="match status" value="1"/>
</dbReference>
<dbReference type="Pfam" id="PF13930">
    <property type="entry name" value="Endonuclea_NS_2"/>
    <property type="match status" value="1"/>
</dbReference>
<gene>
    <name evidence="5" type="ORF">EKH80_05270</name>
</gene>
<keyword evidence="6" id="KW-1185">Reference proteome</keyword>
<evidence type="ECO:0000259" key="3">
    <source>
        <dbReference type="Pfam" id="PF13930"/>
    </source>
</evidence>
<dbReference type="InterPro" id="IPR044927">
    <property type="entry name" value="Endonuclea_NS_2"/>
</dbReference>
<sequence>MSEGLLDSFWNSLQRTEARLEAEASEAAQGVYRTIYGYKGRVIRLRAALADSGPIARQTVARKLEGISLDAVWDILFTTVRDMALYYGGSVVLGTAVGAGLGSLAGGVGAIPGAVVGAEAGSLLGEWVLIFLGLKMLAEGLVDTIPQALRLYVEGFRIAWGPVEQDRPDAPYSADYYHSEDMAAHRFADGHVLMIIAILIALVAYLLRGKSEEALMQAVRKSERLGTKFADWLAENKGKLLEDERLQPKIRARAAGEKEPEANQAARSPSPQQRAATKAPAGKVAASTVTKSVGKNTVTWTLDANGNPISASGTLKQAFSGAARSSAEVQAQADAAAAGVAGDQGGHLVGHRFVLDQGSQNMFPQEGNFNMSAFKTLENDYARYTAKGYQVDFVHTLGDFDPVTGRPGSLSVQYEVTDANGNLVDTFADKFLNQPGQTYTRRAF</sequence>
<feature type="domain" description="Type VII secretion system protein EssD-like" evidence="3">
    <location>
        <begin position="296"/>
        <end position="386"/>
    </location>
</feature>
<proteinExistence type="predicted"/>
<dbReference type="InterPro" id="IPR049195">
    <property type="entry name" value="Tre1-like_N"/>
</dbReference>
<feature type="compositionally biased region" description="Low complexity" evidence="1">
    <location>
        <begin position="275"/>
        <end position="286"/>
    </location>
</feature>
<evidence type="ECO:0000256" key="2">
    <source>
        <dbReference type="SAM" id="Phobius"/>
    </source>
</evidence>
<evidence type="ECO:0000313" key="5">
    <source>
        <dbReference type="EMBL" id="RUL78245.1"/>
    </source>
</evidence>
<dbReference type="Proteomes" id="UP000274358">
    <property type="component" value="Unassembled WGS sequence"/>
</dbReference>
<name>A0A3S0SBM0_9GAMM</name>
<organism evidence="5 6">
    <name type="scientific">Dyella choica</name>
    <dbReference type="NCBI Taxonomy" id="1927959"/>
    <lineage>
        <taxon>Bacteria</taxon>
        <taxon>Pseudomonadati</taxon>
        <taxon>Pseudomonadota</taxon>
        <taxon>Gammaproteobacteria</taxon>
        <taxon>Lysobacterales</taxon>
        <taxon>Rhodanobacteraceae</taxon>
        <taxon>Dyella</taxon>
    </lineage>
</organism>
<dbReference type="RefSeq" id="WP_126683682.1">
    <property type="nucleotide sequence ID" value="NZ_RYYV01000003.1"/>
</dbReference>
<feature type="compositionally biased region" description="Polar residues" evidence="1">
    <location>
        <begin position="265"/>
        <end position="274"/>
    </location>
</feature>
<dbReference type="EMBL" id="RYYV01000003">
    <property type="protein sequence ID" value="RUL78245.1"/>
    <property type="molecule type" value="Genomic_DNA"/>
</dbReference>
<feature type="region of interest" description="Disordered" evidence="1">
    <location>
        <begin position="253"/>
        <end position="288"/>
    </location>
</feature>
<dbReference type="OrthoDB" id="2664633at2"/>
<evidence type="ECO:0000256" key="1">
    <source>
        <dbReference type="SAM" id="MobiDB-lite"/>
    </source>
</evidence>